<dbReference type="Pfam" id="PF08808">
    <property type="entry name" value="RES"/>
    <property type="match status" value="1"/>
</dbReference>
<name>A0A8G2J0Y7_RHILV</name>
<comment type="caution">
    <text evidence="2">The sequence shown here is derived from an EMBL/GenBank/DDBJ whole genome shotgun (WGS) entry which is preliminary data.</text>
</comment>
<sequence length="225" mass="24296">MMRFDLTIPDPSTMRVGKEAYVPLDKGTELHRIHPLVFKAEQFNPTAAGDARFSPIHDVSGAIIPTIYAAQTFECASCEIILRCPDTLPIDPKTGLPTFQIVFPADFKAYGHSIVRTTAALNLVDLTNTGQRKIGVNQNALLAGPRSTYPATRAWAESIHATCPKAQGIYYSSAQFGPDFAIVVFGDRVPAGVLDPVSSRPVAEAACDADIRSLASSLSIEYQDV</sequence>
<accession>A0A8G2J0Y7</accession>
<dbReference type="AlphaFoldDB" id="A0A8G2J0Y7"/>
<dbReference type="InterPro" id="IPR014914">
    <property type="entry name" value="RES_dom"/>
</dbReference>
<feature type="domain" description="RES" evidence="1">
    <location>
        <begin position="44"/>
        <end position="197"/>
    </location>
</feature>
<dbReference type="EMBL" id="SJLU01000006">
    <property type="protein sequence ID" value="TBX93801.1"/>
    <property type="molecule type" value="Genomic_DNA"/>
</dbReference>
<dbReference type="Proteomes" id="UP000291866">
    <property type="component" value="Unassembled WGS sequence"/>
</dbReference>
<gene>
    <name evidence="2" type="ORF">E0H31_14935</name>
</gene>
<organism evidence="2 3">
    <name type="scientific">Rhizobium leguminosarum bv. viciae</name>
    <dbReference type="NCBI Taxonomy" id="387"/>
    <lineage>
        <taxon>Bacteria</taxon>
        <taxon>Pseudomonadati</taxon>
        <taxon>Pseudomonadota</taxon>
        <taxon>Alphaproteobacteria</taxon>
        <taxon>Hyphomicrobiales</taxon>
        <taxon>Rhizobiaceae</taxon>
        <taxon>Rhizobium/Agrobacterium group</taxon>
        <taxon>Rhizobium</taxon>
    </lineage>
</organism>
<evidence type="ECO:0000313" key="2">
    <source>
        <dbReference type="EMBL" id="TBX93801.1"/>
    </source>
</evidence>
<protein>
    <submittedName>
        <fullName evidence="2">RES domain-containing protein</fullName>
    </submittedName>
</protein>
<proteinExistence type="predicted"/>
<evidence type="ECO:0000313" key="3">
    <source>
        <dbReference type="Proteomes" id="UP000291866"/>
    </source>
</evidence>
<reference evidence="2 3" key="1">
    <citation type="submission" date="2019-02" db="EMBL/GenBank/DDBJ databases">
        <title>The competitiveness to form nodules shapes the capacities of Rhizobium leguminosarum sv viciae communities to promote symbiosis with specific hosts.</title>
        <authorList>
            <person name="Boivin S."/>
            <person name="Lepetit M."/>
        </authorList>
    </citation>
    <scope>NUCLEOTIDE SEQUENCE [LARGE SCALE GENOMIC DNA]</scope>
    <source>
        <strain evidence="2 3">SPF4F3</strain>
    </source>
</reference>
<evidence type="ECO:0000259" key="1">
    <source>
        <dbReference type="SMART" id="SM00953"/>
    </source>
</evidence>
<dbReference type="SMART" id="SM00953">
    <property type="entry name" value="RES"/>
    <property type="match status" value="1"/>
</dbReference>